<sequence length="72" mass="8199">MTTLSSIAELNDLTLDLPRFELALEQFAQRLHLELVKFSADHISLRCHQNSTADRWRQGVVAMRIAAFGDDD</sequence>
<dbReference type="EMBL" id="CABEEZ010000016">
    <property type="protein sequence ID" value="VTR17728.1"/>
    <property type="molecule type" value="Genomic_DNA"/>
</dbReference>
<dbReference type="GO" id="GO:0005829">
    <property type="term" value="C:cytosol"/>
    <property type="evidence" value="ECO:0007669"/>
    <property type="project" value="TreeGrafter"/>
</dbReference>
<dbReference type="SUPFAM" id="SSF54593">
    <property type="entry name" value="Glyoxalase/Bleomycin resistance protein/Dihydroxybiphenyl dioxygenase"/>
    <property type="match status" value="1"/>
</dbReference>
<dbReference type="InterPro" id="IPR010393">
    <property type="entry name" value="DUF991_YecM-like"/>
</dbReference>
<dbReference type="PANTHER" id="PTHR37519">
    <property type="match status" value="1"/>
</dbReference>
<dbReference type="Pfam" id="PF06185">
    <property type="entry name" value="YecM"/>
    <property type="match status" value="1"/>
</dbReference>
<protein>
    <submittedName>
        <fullName evidence="1">Uncharacterized protein conserved in bacteria</fullName>
    </submittedName>
</protein>
<organism evidence="1">
    <name type="scientific">Serratia fonticola</name>
    <dbReference type="NCBI Taxonomy" id="47917"/>
    <lineage>
        <taxon>Bacteria</taxon>
        <taxon>Pseudomonadati</taxon>
        <taxon>Pseudomonadota</taxon>
        <taxon>Gammaproteobacteria</taxon>
        <taxon>Enterobacterales</taxon>
        <taxon>Yersiniaceae</taxon>
        <taxon>Serratia</taxon>
    </lineage>
</organism>
<dbReference type="PANTHER" id="PTHR37519:SF1">
    <property type="entry name" value="DIHYDROXYBIPHENYL DIOXYGENASE DOMAIN-CONTAINING PROTEIN"/>
    <property type="match status" value="1"/>
</dbReference>
<reference evidence="1" key="1">
    <citation type="submission" date="2019-05" db="EMBL/GenBank/DDBJ databases">
        <authorList>
            <consortium name="Pathogen Informatics"/>
        </authorList>
    </citation>
    <scope>NUCLEOTIDE SEQUENCE [LARGE SCALE GENOMIC DNA]</scope>
    <source>
        <strain evidence="1">NCTC12965</strain>
    </source>
</reference>
<dbReference type="InterPro" id="IPR029068">
    <property type="entry name" value="Glyas_Bleomycin-R_OHBP_Dase"/>
</dbReference>
<name>A0A4V6Z234_SERFO</name>
<dbReference type="Gene3D" id="3.10.180.10">
    <property type="entry name" value="2,3-Dihydroxybiphenyl 1,2-Dioxygenase, domain 1"/>
    <property type="match status" value="1"/>
</dbReference>
<proteinExistence type="predicted"/>
<evidence type="ECO:0000313" key="1">
    <source>
        <dbReference type="EMBL" id="VTR17728.1"/>
    </source>
</evidence>
<accession>A0A4V6Z234</accession>
<dbReference type="AlphaFoldDB" id="A0A4V6Z234"/>
<gene>
    <name evidence="1" type="primary">yecM_1</name>
    <name evidence="1" type="ORF">NCTC12965_00426</name>
</gene>